<evidence type="ECO:0000313" key="2">
    <source>
        <dbReference type="EMBL" id="SUP27300.1"/>
    </source>
</evidence>
<feature type="transmembrane region" description="Helical" evidence="1">
    <location>
        <begin position="105"/>
        <end position="131"/>
    </location>
</feature>
<keyword evidence="1" id="KW-0812">Transmembrane</keyword>
<protein>
    <submittedName>
        <fullName evidence="2">Uncharacterized protein</fullName>
    </submittedName>
</protein>
<gene>
    <name evidence="2" type="ORF">NCTC7807_01631</name>
</gene>
<sequence length="443" mass="47399">MNEAVTVQDRHAQSARSSLLPSGEMKRGFGPAIGLAVISAALIAMFTNTERWQGHWVSTVGQLHTIGILLTGPIAAAGACWLGGRERRRGLGELRSSMPRSVLMQTIGASAPAVAWPVGGYFVAAAVVLVSTWPYATVDSPPLMLIAADLASMAALSMAGFALGQLISWRLAAPSLAVLVYAILGSTAFYGDGFFSQLSPTVSHYGLWDRPVWWYGPVFFVWMAGIACTILLLAGRRRALALAPLAAAAGAAVLLVNSGDDVWRLNPETSALVCANGKPKVCVTELHSEQLLGVEAAIEQTYAKLEGIPDLPEQWSENPTYKFGDVIAPEKRVLNLGFGEASVNPTMGREVTEPGRYLQEIAQELAYGNCQGGKWTYPPQSSAVVEWLAGSPDTSVTYYGARPKGIDLTVAWLEGASESERNAWLNQYFDAVEKCDAKQVPPS</sequence>
<dbReference type="EMBL" id="UHID01000002">
    <property type="protein sequence ID" value="SUP27300.1"/>
    <property type="molecule type" value="Genomic_DNA"/>
</dbReference>
<keyword evidence="1" id="KW-0472">Membrane</keyword>
<dbReference type="Proteomes" id="UP000254150">
    <property type="component" value="Unassembled WGS sequence"/>
</dbReference>
<name>A0A380N7S1_STRGR</name>
<dbReference type="AlphaFoldDB" id="A0A380N7S1"/>
<feature type="transmembrane region" description="Helical" evidence="1">
    <location>
        <begin position="240"/>
        <end position="259"/>
    </location>
</feature>
<feature type="transmembrane region" description="Helical" evidence="1">
    <location>
        <begin position="171"/>
        <end position="191"/>
    </location>
</feature>
<keyword evidence="1" id="KW-1133">Transmembrane helix</keyword>
<evidence type="ECO:0000256" key="1">
    <source>
        <dbReference type="SAM" id="Phobius"/>
    </source>
</evidence>
<evidence type="ECO:0000313" key="3">
    <source>
        <dbReference type="Proteomes" id="UP000254150"/>
    </source>
</evidence>
<feature type="transmembrane region" description="Helical" evidence="1">
    <location>
        <begin position="66"/>
        <end position="84"/>
    </location>
</feature>
<feature type="transmembrane region" description="Helical" evidence="1">
    <location>
        <begin position="211"/>
        <end position="233"/>
    </location>
</feature>
<feature type="transmembrane region" description="Helical" evidence="1">
    <location>
        <begin position="143"/>
        <end position="164"/>
    </location>
</feature>
<feature type="transmembrane region" description="Helical" evidence="1">
    <location>
        <begin position="28"/>
        <end position="46"/>
    </location>
</feature>
<proteinExistence type="predicted"/>
<accession>A0A380N7S1</accession>
<reference evidence="2 3" key="1">
    <citation type="submission" date="2018-06" db="EMBL/GenBank/DDBJ databases">
        <authorList>
            <consortium name="Pathogen Informatics"/>
            <person name="Doyle S."/>
        </authorList>
    </citation>
    <scope>NUCLEOTIDE SEQUENCE [LARGE SCALE GENOMIC DNA]</scope>
    <source>
        <strain evidence="2 3">NCTC7807</strain>
    </source>
</reference>
<organism evidence="2 3">
    <name type="scientific">Streptomyces griseus</name>
    <dbReference type="NCBI Taxonomy" id="1911"/>
    <lineage>
        <taxon>Bacteria</taxon>
        <taxon>Bacillati</taxon>
        <taxon>Actinomycetota</taxon>
        <taxon>Actinomycetes</taxon>
        <taxon>Kitasatosporales</taxon>
        <taxon>Streptomycetaceae</taxon>
        <taxon>Streptomyces</taxon>
    </lineage>
</organism>